<dbReference type="Proteomes" id="UP000295818">
    <property type="component" value="Unassembled WGS sequence"/>
</dbReference>
<dbReference type="PROSITE" id="PS50966">
    <property type="entry name" value="ZF_SWIM"/>
    <property type="match status" value="1"/>
</dbReference>
<feature type="domain" description="SWIM-type" evidence="2">
    <location>
        <begin position="405"/>
        <end position="440"/>
    </location>
</feature>
<dbReference type="RefSeq" id="WP_199239844.1">
    <property type="nucleotide sequence ID" value="NZ_SLWM01000005.1"/>
</dbReference>
<evidence type="ECO:0000313" key="4">
    <source>
        <dbReference type="Proteomes" id="UP000295818"/>
    </source>
</evidence>
<evidence type="ECO:0000259" key="2">
    <source>
        <dbReference type="PROSITE" id="PS50966"/>
    </source>
</evidence>
<organism evidence="3 4">
    <name type="scientific">Kribbella orskensis</name>
    <dbReference type="NCBI Taxonomy" id="2512216"/>
    <lineage>
        <taxon>Bacteria</taxon>
        <taxon>Bacillati</taxon>
        <taxon>Actinomycetota</taxon>
        <taxon>Actinomycetes</taxon>
        <taxon>Propionibacteriales</taxon>
        <taxon>Kribbellaceae</taxon>
        <taxon>Kribbella</taxon>
    </lineage>
</organism>
<keyword evidence="1" id="KW-0479">Metal-binding</keyword>
<dbReference type="EMBL" id="SLWM01000005">
    <property type="protein sequence ID" value="TCO24023.1"/>
    <property type="molecule type" value="Genomic_DNA"/>
</dbReference>
<dbReference type="InterPro" id="IPR007527">
    <property type="entry name" value="Znf_SWIM"/>
</dbReference>
<evidence type="ECO:0000256" key="1">
    <source>
        <dbReference type="PROSITE-ProRule" id="PRU00325"/>
    </source>
</evidence>
<keyword evidence="1" id="KW-0862">Zinc</keyword>
<dbReference type="Pfam" id="PF04434">
    <property type="entry name" value="SWIM"/>
    <property type="match status" value="1"/>
</dbReference>
<comment type="caution">
    <text evidence="3">The sequence shown here is derived from an EMBL/GenBank/DDBJ whole genome shotgun (WGS) entry which is preliminary data.</text>
</comment>
<sequence>MTIEAGYRTDSTLVRRTDRSALLELETALGATPGGLVEQPRFFSGVLARPDVTAAGILAVADVANSRYFDAGLVHRLSNLDPVVTASGDRLRFEAFSLCNGVHARLDLLADGIDSGEVAHGTTNVDINQPLRTALAGVGRAELVHLDVGTEGLSVATLDETHHERKVDLPDRWIRGFAETPVLAARMTQRAELAGPAAARWLASLPKSAPGPSYHLLPAPGGLRQSTRPSPGSVHLAGAARLAASARVARFTHRLRVFGSDDHASAWVFELPGARLTLLLSPEPYRGFSGEGGLLTTLTASSAGSAAARLLEHLAWQPVIDRDRLAATTDLPLADVDAGIGYLAVSGKVGYDLHGSTWFHRELPWNSERIERDNPRLKDARQLLQDRAVAPSANGWSITSGNHRHWVKGDPYTCTCLWWAKYHGQRGPCKHVLAVTLYVQAQH</sequence>
<keyword evidence="1" id="KW-0863">Zinc-finger</keyword>
<proteinExistence type="predicted"/>
<name>A0ABY2BP19_9ACTN</name>
<accession>A0ABY2BP19</accession>
<keyword evidence="4" id="KW-1185">Reference proteome</keyword>
<evidence type="ECO:0000313" key="3">
    <source>
        <dbReference type="EMBL" id="TCO24023.1"/>
    </source>
</evidence>
<protein>
    <submittedName>
        <fullName evidence="3">SWIM zinc finger protein</fullName>
    </submittedName>
</protein>
<reference evidence="3 4" key="1">
    <citation type="journal article" date="2015" name="Stand. Genomic Sci.">
        <title>Genomic Encyclopedia of Bacterial and Archaeal Type Strains, Phase III: the genomes of soil and plant-associated and newly described type strains.</title>
        <authorList>
            <person name="Whitman W.B."/>
            <person name="Woyke T."/>
            <person name="Klenk H.P."/>
            <person name="Zhou Y."/>
            <person name="Lilburn T.G."/>
            <person name="Beck B.J."/>
            <person name="De Vos P."/>
            <person name="Vandamme P."/>
            <person name="Eisen J.A."/>
            <person name="Garrity G."/>
            <person name="Hugenholtz P."/>
            <person name="Kyrpides N.C."/>
        </authorList>
    </citation>
    <scope>NUCLEOTIDE SEQUENCE [LARGE SCALE GENOMIC DNA]</scope>
    <source>
        <strain evidence="3 4">VKM Ac-2538</strain>
    </source>
</reference>
<gene>
    <name evidence="3" type="ORF">EV644_10553</name>
</gene>